<name>A0AC61RZF5_9FIRM</name>
<protein>
    <submittedName>
        <fullName evidence="1">MATE family efflux transporter</fullName>
    </submittedName>
</protein>
<sequence>MEKSVWRKYIGDKAFYRMVLLIVVPIIIQNGITNFVNMLDNIMVGQVGTEQMSGVAIVNQFMAVFNICIFGGVSSAGIFTAQYYGQKSHEGVRNTFRFKFIICIIMTVIAIAVLFTAGDGLIMLYLHEGSQGGDIARTLEYGREYLRVIIFGIVPYAVSQAYASTLRETGETVLPMKAGIIAVMVNLLGNFLLIFGKFGFPALGAVGAAVATDIARIVECLILVFWTYRHRKEHPFIQGAFRSLTIPRDLTVNIVKKGIPIMLNEIAWSTGQAFLLQCYSVRGLSVVAALNISSTVSNLFNVVFLSMGSAIAIIVGQLLGAGKMEEARDTDRKLLVFTVSTCLVFGSLLAAISPFFPMIYNTSGEVQALAARFILIAAGCMPLYAFMHGCYFTLRSGGKTWITVLFDSVYVWLADIPLAYVLAHFTGLNIVLVYLCCQLIETLKCILGYVLVKKGIWLQNIVD</sequence>
<organism evidence="1 2">
    <name type="scientific">Petralouisia muris</name>
    <dbReference type="NCBI Taxonomy" id="3032872"/>
    <lineage>
        <taxon>Bacteria</taxon>
        <taxon>Bacillati</taxon>
        <taxon>Bacillota</taxon>
        <taxon>Clostridia</taxon>
        <taxon>Lachnospirales</taxon>
        <taxon>Lachnospiraceae</taxon>
        <taxon>Petralouisia</taxon>
    </lineage>
</organism>
<evidence type="ECO:0000313" key="2">
    <source>
        <dbReference type="Proteomes" id="UP000304953"/>
    </source>
</evidence>
<reference evidence="1" key="1">
    <citation type="submission" date="2019-04" db="EMBL/GenBank/DDBJ databases">
        <title>Microbes associate with the intestines of laboratory mice.</title>
        <authorList>
            <person name="Navarre W."/>
            <person name="Wong E."/>
            <person name="Huang K."/>
            <person name="Tropini C."/>
            <person name="Ng K."/>
            <person name="Yu B."/>
        </authorList>
    </citation>
    <scope>NUCLEOTIDE SEQUENCE</scope>
    <source>
        <strain evidence="1">NM01_1-7b</strain>
    </source>
</reference>
<comment type="caution">
    <text evidence="1">The sequence shown here is derived from an EMBL/GenBank/DDBJ whole genome shotgun (WGS) entry which is preliminary data.</text>
</comment>
<keyword evidence="2" id="KW-1185">Reference proteome</keyword>
<evidence type="ECO:0000313" key="1">
    <source>
        <dbReference type="EMBL" id="TGY97489.1"/>
    </source>
</evidence>
<dbReference type="Proteomes" id="UP000304953">
    <property type="component" value="Unassembled WGS sequence"/>
</dbReference>
<dbReference type="EMBL" id="SRYA01000007">
    <property type="protein sequence ID" value="TGY97489.1"/>
    <property type="molecule type" value="Genomic_DNA"/>
</dbReference>
<proteinExistence type="predicted"/>
<gene>
    <name evidence="1" type="ORF">E5329_04945</name>
</gene>
<accession>A0AC61RZF5</accession>